<evidence type="ECO:0000313" key="1">
    <source>
        <dbReference type="EMBL" id="KKM83102.1"/>
    </source>
</evidence>
<proteinExistence type="predicted"/>
<gene>
    <name evidence="1" type="ORF">LCGC14_1312740</name>
</gene>
<protein>
    <submittedName>
        <fullName evidence="1">Uncharacterized protein</fullName>
    </submittedName>
</protein>
<sequence>MRRNILYAPRVQGDLDLGLEPTRIETTALATTGKGLSRLITPGGLLPGQSEQGVYEGSVTQKYRIGSRMVVDDRVFRYGKATEALIRNMGALNSASWPINAATLTATTIATSQIKVVEATCSAGDYAGGYIVLFTSPLQIRRILGNDASDGTEAILYVDGAWELGGAIGTWATGYKSIFRAIQAPPAAAPNYVSFICVPLISVTINYYFWGQTWGPCYGVADGTVPGSAANKRDLYFASSGNLEPYGDGAAGVGGQYAGYIIPTTSLGSGDQFYMLSLQP</sequence>
<comment type="caution">
    <text evidence="1">The sequence shown here is derived from an EMBL/GenBank/DDBJ whole genome shotgun (WGS) entry which is preliminary data.</text>
</comment>
<dbReference type="AlphaFoldDB" id="A0A0F9NP73"/>
<name>A0A0F9NP73_9ZZZZ</name>
<accession>A0A0F9NP73</accession>
<organism evidence="1">
    <name type="scientific">marine sediment metagenome</name>
    <dbReference type="NCBI Taxonomy" id="412755"/>
    <lineage>
        <taxon>unclassified sequences</taxon>
        <taxon>metagenomes</taxon>
        <taxon>ecological metagenomes</taxon>
    </lineage>
</organism>
<reference evidence="1" key="1">
    <citation type="journal article" date="2015" name="Nature">
        <title>Complex archaea that bridge the gap between prokaryotes and eukaryotes.</title>
        <authorList>
            <person name="Spang A."/>
            <person name="Saw J.H."/>
            <person name="Jorgensen S.L."/>
            <person name="Zaremba-Niedzwiedzka K."/>
            <person name="Martijn J."/>
            <person name="Lind A.E."/>
            <person name="van Eijk R."/>
            <person name="Schleper C."/>
            <person name="Guy L."/>
            <person name="Ettema T.J."/>
        </authorList>
    </citation>
    <scope>NUCLEOTIDE SEQUENCE</scope>
</reference>
<dbReference type="EMBL" id="LAZR01007763">
    <property type="protein sequence ID" value="KKM83102.1"/>
    <property type="molecule type" value="Genomic_DNA"/>
</dbReference>